<dbReference type="Pfam" id="PF00586">
    <property type="entry name" value="AIRS"/>
    <property type="match status" value="1"/>
</dbReference>
<reference evidence="8 9" key="1">
    <citation type="journal article" date="2011" name="J. Bacteriol.">
        <title>Complete genome sequence and updated annotation of Desulfovibrio alaskensis G20.</title>
        <authorList>
            <person name="Hauser L.J."/>
            <person name="Land M.L."/>
            <person name="Brown S.D."/>
            <person name="Larimer F."/>
            <person name="Keller K.L."/>
            <person name="Rapp-Giles B.J."/>
            <person name="Price M.N."/>
            <person name="Lin M."/>
            <person name="Bruce D.C."/>
            <person name="Detter J.C."/>
            <person name="Tapia R."/>
            <person name="Han C.S."/>
            <person name="Goodwin L.A."/>
            <person name="Cheng J.F."/>
            <person name="Pitluck S."/>
            <person name="Copeland A."/>
            <person name="Lucas S."/>
            <person name="Nolan M."/>
            <person name="Lapidus A.L."/>
            <person name="Palumbo A.V."/>
            <person name="Wall J.D."/>
        </authorList>
    </citation>
    <scope>NUCLEOTIDE SEQUENCE [LARGE SCALE GENOMIC DNA]</scope>
    <source>
        <strain evidence="9">ATCC BAA 1058 / DSM 17464 / G20</strain>
    </source>
</reference>
<dbReference type="InterPro" id="IPR004536">
    <property type="entry name" value="SPS/SelD"/>
</dbReference>
<name>Q30Z74_OLEA2</name>
<dbReference type="GO" id="GO:0004756">
    <property type="term" value="F:selenide, water dikinase activity"/>
    <property type="evidence" value="ECO:0007669"/>
    <property type="project" value="TreeGrafter"/>
</dbReference>
<dbReference type="Gene3D" id="3.30.1330.10">
    <property type="entry name" value="PurM-like, N-terminal domain"/>
    <property type="match status" value="1"/>
</dbReference>
<dbReference type="KEGG" id="dde:Dde_2225"/>
<gene>
    <name evidence="8" type="ordered locus">Dde_2225</name>
</gene>
<evidence type="ECO:0000256" key="1">
    <source>
        <dbReference type="ARBA" id="ARBA00022679"/>
    </source>
</evidence>
<keyword evidence="3 8" id="KW-0418">Kinase</keyword>
<evidence type="ECO:0000313" key="9">
    <source>
        <dbReference type="Proteomes" id="UP000002710"/>
    </source>
</evidence>
<dbReference type="Gene3D" id="3.90.650.10">
    <property type="entry name" value="PurM-like C-terminal domain"/>
    <property type="match status" value="1"/>
</dbReference>
<evidence type="ECO:0000256" key="2">
    <source>
        <dbReference type="ARBA" id="ARBA00022741"/>
    </source>
</evidence>
<feature type="domain" description="PurM-like C-terminal" evidence="7">
    <location>
        <begin position="116"/>
        <end position="293"/>
    </location>
</feature>
<dbReference type="Proteomes" id="UP000002710">
    <property type="component" value="Chromosome"/>
</dbReference>
<dbReference type="Pfam" id="PF02769">
    <property type="entry name" value="AIRS_C"/>
    <property type="match status" value="1"/>
</dbReference>
<evidence type="ECO:0000259" key="7">
    <source>
        <dbReference type="Pfam" id="PF02769"/>
    </source>
</evidence>
<dbReference type="STRING" id="207559.Dde_2225"/>
<dbReference type="GO" id="GO:0016260">
    <property type="term" value="P:selenocysteine biosynthetic process"/>
    <property type="evidence" value="ECO:0007669"/>
    <property type="project" value="TreeGrafter"/>
</dbReference>
<evidence type="ECO:0000256" key="3">
    <source>
        <dbReference type="ARBA" id="ARBA00022777"/>
    </source>
</evidence>
<dbReference type="NCBIfam" id="TIGR00476">
    <property type="entry name" value="selD"/>
    <property type="match status" value="1"/>
</dbReference>
<accession>Q30Z74</accession>
<dbReference type="GO" id="GO:0005737">
    <property type="term" value="C:cytoplasm"/>
    <property type="evidence" value="ECO:0007669"/>
    <property type="project" value="TreeGrafter"/>
</dbReference>
<dbReference type="AlphaFoldDB" id="Q30Z74"/>
<keyword evidence="5" id="KW-0711">Selenium</keyword>
<feature type="domain" description="PurM-like N-terminal" evidence="6">
    <location>
        <begin position="3"/>
        <end position="103"/>
    </location>
</feature>
<keyword evidence="4" id="KW-0067">ATP-binding</keyword>
<dbReference type="HOGENOM" id="CLU_032859_0_0_7"/>
<organism evidence="8 9">
    <name type="scientific">Oleidesulfovibrio alaskensis (strain ATCC BAA-1058 / DSM 17464 / G20)</name>
    <name type="common">Desulfovibrio alaskensis</name>
    <dbReference type="NCBI Taxonomy" id="207559"/>
    <lineage>
        <taxon>Bacteria</taxon>
        <taxon>Pseudomonadati</taxon>
        <taxon>Thermodesulfobacteriota</taxon>
        <taxon>Desulfovibrionia</taxon>
        <taxon>Desulfovibrionales</taxon>
        <taxon>Desulfovibrionaceae</taxon>
        <taxon>Oleidesulfovibrio</taxon>
    </lineage>
</organism>
<dbReference type="InterPro" id="IPR036921">
    <property type="entry name" value="PurM-like_N_sf"/>
</dbReference>
<dbReference type="PANTHER" id="PTHR10256">
    <property type="entry name" value="SELENIDE, WATER DIKINASE"/>
    <property type="match status" value="1"/>
</dbReference>
<dbReference type="SUPFAM" id="SSF56042">
    <property type="entry name" value="PurM C-terminal domain-like"/>
    <property type="match status" value="1"/>
</dbReference>
<dbReference type="eggNOG" id="COG0709">
    <property type="taxonomic scope" value="Bacteria"/>
</dbReference>
<evidence type="ECO:0000259" key="6">
    <source>
        <dbReference type="Pfam" id="PF00586"/>
    </source>
</evidence>
<dbReference type="EMBL" id="CP000112">
    <property type="protein sequence ID" value="ABB39022.1"/>
    <property type="molecule type" value="Genomic_DNA"/>
</dbReference>
<dbReference type="InterPro" id="IPR010918">
    <property type="entry name" value="PurM-like_C_dom"/>
</dbReference>
<evidence type="ECO:0000256" key="4">
    <source>
        <dbReference type="ARBA" id="ARBA00022840"/>
    </source>
</evidence>
<dbReference type="InterPro" id="IPR016188">
    <property type="entry name" value="PurM-like_N"/>
</dbReference>
<proteinExistence type="predicted"/>
<keyword evidence="1" id="KW-0808">Transferase</keyword>
<dbReference type="InterPro" id="IPR036676">
    <property type="entry name" value="PurM-like_C_sf"/>
</dbReference>
<dbReference type="CDD" id="cd02195">
    <property type="entry name" value="SelD"/>
    <property type="match status" value="1"/>
</dbReference>
<dbReference type="SUPFAM" id="SSF55326">
    <property type="entry name" value="PurM N-terminal domain-like"/>
    <property type="match status" value="1"/>
</dbReference>
<protein>
    <submittedName>
        <fullName evidence="8">Selenide, water dikinase</fullName>
    </submittedName>
</protein>
<evidence type="ECO:0000313" key="8">
    <source>
        <dbReference type="EMBL" id="ABB39022.1"/>
    </source>
</evidence>
<keyword evidence="2" id="KW-0547">Nucleotide-binding</keyword>
<sequence length="297" mass="31307">MHFPAGKALVQTVDFFTPIVNDPYKFGRIAAANALSDVYAMGGEPWCAMNIVCFPIKDLPRDILQAIIHGGYDTLCDARASLAGGHSVEDDEIKFGLSVTGVVDPDGFTSNAALQTGDQLLLTKPLGTGVLATALKARWDGADEIEELVFRWAGHLNAAAGSVLRAMRLKAATDVTGFGLGGHLLEMALASSRTVRLWAQRVPVIERAAELASMGLVPAGSYANKHYCESKVTIDAGVPTITADLVFDAQTSGGLVLAVPGSRLDEAVSRLHDAGEFVAHIGEVTDRQSASLHLAAV</sequence>
<dbReference type="GO" id="GO:0005524">
    <property type="term" value="F:ATP binding"/>
    <property type="evidence" value="ECO:0007669"/>
    <property type="project" value="UniProtKB-KW"/>
</dbReference>
<dbReference type="PIRSF" id="PIRSF036407">
    <property type="entry name" value="Selenphspht_syn"/>
    <property type="match status" value="1"/>
</dbReference>
<evidence type="ECO:0000256" key="5">
    <source>
        <dbReference type="ARBA" id="ARBA00023266"/>
    </source>
</evidence>
<dbReference type="PANTHER" id="PTHR10256:SF0">
    <property type="entry name" value="INACTIVE SELENIDE, WATER DIKINASE-LIKE PROTEIN-RELATED"/>
    <property type="match status" value="1"/>
</dbReference>
<keyword evidence="9" id="KW-1185">Reference proteome</keyword>